<evidence type="ECO:0000313" key="3">
    <source>
        <dbReference type="Proteomes" id="UP000030487"/>
    </source>
</evidence>
<dbReference type="InterPro" id="IPR024775">
    <property type="entry name" value="DinB-like"/>
</dbReference>
<protein>
    <submittedName>
        <fullName evidence="2">Membrane protein</fullName>
    </submittedName>
</protein>
<accession>A0ABR4XX21</accession>
<evidence type="ECO:0000313" key="2">
    <source>
        <dbReference type="EMBL" id="KGR83624.1"/>
    </source>
</evidence>
<dbReference type="Proteomes" id="UP000030487">
    <property type="component" value="Unassembled WGS sequence"/>
</dbReference>
<dbReference type="RefSeq" id="WP_036078689.1">
    <property type="nucleotide sequence ID" value="NZ_AVCW01000005.1"/>
</dbReference>
<feature type="domain" description="DinB-like" evidence="1">
    <location>
        <begin position="13"/>
        <end position="174"/>
    </location>
</feature>
<proteinExistence type="predicted"/>
<dbReference type="Gene3D" id="1.20.120.450">
    <property type="entry name" value="dinb family like domain"/>
    <property type="match status" value="1"/>
</dbReference>
<keyword evidence="3" id="KW-1185">Reference proteome</keyword>
<organism evidence="2 3">
    <name type="scientific">Lysinibacillus boronitolerans JCM 21713 = 10a = NBRC 103108</name>
    <dbReference type="NCBI Taxonomy" id="1294264"/>
    <lineage>
        <taxon>Bacteria</taxon>
        <taxon>Bacillati</taxon>
        <taxon>Bacillota</taxon>
        <taxon>Bacilli</taxon>
        <taxon>Bacillales</taxon>
        <taxon>Bacillaceae</taxon>
        <taxon>Lysinibacillus</taxon>
    </lineage>
</organism>
<reference evidence="2 3" key="1">
    <citation type="submission" date="2014-02" db="EMBL/GenBank/DDBJ databases">
        <title>Draft genome sequence of Lysinibacillus boronitolerans NBRC 103108.</title>
        <authorList>
            <person name="Zhang F."/>
            <person name="Wang G."/>
            <person name="Zhang L."/>
        </authorList>
    </citation>
    <scope>NUCLEOTIDE SEQUENCE [LARGE SCALE GENOMIC DNA]</scope>
    <source>
        <strain evidence="2 3">NBRC 103108</strain>
    </source>
</reference>
<evidence type="ECO:0000259" key="1">
    <source>
        <dbReference type="Pfam" id="PF12867"/>
    </source>
</evidence>
<dbReference type="Pfam" id="PF12867">
    <property type="entry name" value="DinB_2"/>
    <property type="match status" value="1"/>
</dbReference>
<comment type="caution">
    <text evidence="2">The sequence shown here is derived from an EMBL/GenBank/DDBJ whole genome shotgun (WGS) entry which is preliminary data.</text>
</comment>
<name>A0ABR4XX21_9BACI</name>
<gene>
    <name evidence="2" type="ORF">CD31_15525</name>
</gene>
<dbReference type="SUPFAM" id="SSF109854">
    <property type="entry name" value="DinB/YfiT-like putative metalloenzymes"/>
    <property type="match status" value="1"/>
</dbReference>
<dbReference type="EMBL" id="JPVR01000077">
    <property type="protein sequence ID" value="KGR83624.1"/>
    <property type="molecule type" value="Genomic_DNA"/>
</dbReference>
<sequence length="192" mass="22276">MKSTSMAKHFLTLQVQRQHYLPAIHSLSQEEFWRVTREGKWSIGDHFYHLYLILKMLHTVTKYSLYLSPIAKIRRNKPFSTEIHDIYEEYQSKKGQGMRAPGILVPPKKISFVLNSYAIEQLLINETLALQKLVQNIDEDVAGHIVFPDPIAHYPNLIQAIHLLAIHERHHFKMMEGLLGGKNLNGTIKEIK</sequence>
<dbReference type="InterPro" id="IPR034660">
    <property type="entry name" value="DinB/YfiT-like"/>
</dbReference>